<dbReference type="AlphaFoldDB" id="A0A368Z5C8"/>
<organism evidence="1 2">
    <name type="scientific">Phyllobacterium bourgognense</name>
    <dbReference type="NCBI Taxonomy" id="314236"/>
    <lineage>
        <taxon>Bacteria</taxon>
        <taxon>Pseudomonadati</taxon>
        <taxon>Pseudomonadota</taxon>
        <taxon>Alphaproteobacteria</taxon>
        <taxon>Hyphomicrobiales</taxon>
        <taxon>Phyllobacteriaceae</taxon>
        <taxon>Phyllobacterium</taxon>
    </lineage>
</organism>
<dbReference type="Proteomes" id="UP000253324">
    <property type="component" value="Unassembled WGS sequence"/>
</dbReference>
<name>A0A368Z5C8_9HYPH</name>
<evidence type="ECO:0000313" key="1">
    <source>
        <dbReference type="EMBL" id="RCW87655.1"/>
    </source>
</evidence>
<comment type="caution">
    <text evidence="1">The sequence shown here is derived from an EMBL/GenBank/DDBJ whole genome shotgun (WGS) entry which is preliminary data.</text>
</comment>
<dbReference type="EMBL" id="QPJM01000001">
    <property type="protein sequence ID" value="RCW87655.1"/>
    <property type="molecule type" value="Genomic_DNA"/>
</dbReference>
<evidence type="ECO:0000313" key="2">
    <source>
        <dbReference type="Proteomes" id="UP000253324"/>
    </source>
</evidence>
<accession>A0A368Z5C8</accession>
<gene>
    <name evidence="1" type="ORF">C7476_101423</name>
</gene>
<proteinExistence type="predicted"/>
<keyword evidence="2" id="KW-1185">Reference proteome</keyword>
<protein>
    <submittedName>
        <fullName evidence="1">Uncharacterized protein</fullName>
    </submittedName>
</protein>
<reference evidence="1 2" key="1">
    <citation type="submission" date="2018-07" db="EMBL/GenBank/DDBJ databases">
        <title>Genomic Encyclopedia of Type Strains, Phase III (KMG-III): the genomes of soil and plant-associated and newly described type strains.</title>
        <authorList>
            <person name="Whitman W."/>
        </authorList>
    </citation>
    <scope>NUCLEOTIDE SEQUENCE [LARGE SCALE GENOMIC DNA]</scope>
    <source>
        <strain evidence="1 2">31-25a</strain>
    </source>
</reference>
<sequence>MCIFDTDDKLNYGKSRSALDDAQKKPIQATIDAFIA</sequence>